<evidence type="ECO:0000256" key="2">
    <source>
        <dbReference type="SAM" id="MobiDB-lite"/>
    </source>
</evidence>
<dbReference type="PANTHER" id="PTHR36566:SF1">
    <property type="entry name" value="PYRIDINIUM-3,5-BISTHIOCARBOXYLIC ACID MONONUCLEOTIDE NICKEL INSERTION PROTEIN"/>
    <property type="match status" value="1"/>
</dbReference>
<dbReference type="Pfam" id="PF01969">
    <property type="entry name" value="Ni_insertion"/>
    <property type="match status" value="2"/>
</dbReference>
<keyword evidence="1" id="KW-0533">Nickel</keyword>
<feature type="region of interest" description="Disordered" evidence="2">
    <location>
        <begin position="298"/>
        <end position="322"/>
    </location>
</feature>
<protein>
    <recommendedName>
        <fullName evidence="5">P2TMN nickel insertion protein</fullName>
    </recommendedName>
</protein>
<sequence length="493" mass="51719">MLLGALVDAGADLAVVQRAVDAVVPGAVRLERSEVMRAGLRAAKVDVVVLVDDPQHRRWTEVRAMLTGATLDPLTRTRALDAFARLAQAEGRVHGTSPEDVHFHEVGALDSIADVVGTCEALRLLDVGTVSATAIAVGAGRARVAHGDVPVPVPAVAELVLGWPVTAGVPTGPDVGAHQHPDDERPDHGHRDDHTHRDHDGDHDHDHDDQDHDDQDHDDQDHDDGSDREHDGTDPAAAARPRQVGELATPTGVALVRALATSAGPVPSMTPEAVGVGAGTKDVPGRPNVVRVVLGQLASPRPAPGPAGPHGDAPGTAGPRDETPQVVQLEANVDDLDPRLWPGVLAAVLDAGAVDAWLTPILMKKGRPAHTVHALCPAGAADDVATTLFATTSTIGVRQHAPLHRRVLGRTWRAVDVGGAQVRVKVAHDAVVVRQVTPEFDDVVAAAAELALPERIILDRARLAADEAGLRVGSALQEDIQDAPLDARPQEDR</sequence>
<evidence type="ECO:0000256" key="1">
    <source>
        <dbReference type="ARBA" id="ARBA00022596"/>
    </source>
</evidence>
<feature type="compositionally biased region" description="Basic and acidic residues" evidence="2">
    <location>
        <begin position="219"/>
        <end position="233"/>
    </location>
</feature>
<dbReference type="Proteomes" id="UP000280726">
    <property type="component" value="Unassembled WGS sequence"/>
</dbReference>
<proteinExistence type="predicted"/>
<dbReference type="EMBL" id="RKRA01000001">
    <property type="protein sequence ID" value="RPF28823.1"/>
    <property type="molecule type" value="Genomic_DNA"/>
</dbReference>
<organism evidence="3 4">
    <name type="scientific">Georgenia muralis</name>
    <dbReference type="NCBI Taxonomy" id="154117"/>
    <lineage>
        <taxon>Bacteria</taxon>
        <taxon>Bacillati</taxon>
        <taxon>Actinomycetota</taxon>
        <taxon>Actinomycetes</taxon>
        <taxon>Micrococcales</taxon>
        <taxon>Bogoriellaceae</taxon>
        <taxon>Georgenia</taxon>
    </lineage>
</organism>
<feature type="compositionally biased region" description="Basic and acidic residues" evidence="2">
    <location>
        <begin position="177"/>
        <end position="210"/>
    </location>
</feature>
<feature type="compositionally biased region" description="Low complexity" evidence="2">
    <location>
        <begin position="309"/>
        <end position="318"/>
    </location>
</feature>
<feature type="region of interest" description="Disordered" evidence="2">
    <location>
        <begin position="264"/>
        <end position="286"/>
    </location>
</feature>
<gene>
    <name evidence="3" type="ORF">EDD32_3369</name>
</gene>
<accession>A0A3N4Z9M7</accession>
<evidence type="ECO:0000313" key="3">
    <source>
        <dbReference type="EMBL" id="RPF28823.1"/>
    </source>
</evidence>
<dbReference type="Gene3D" id="3.30.70.1380">
    <property type="entry name" value="Transcriptional regulatory protein pf0864 domain like"/>
    <property type="match status" value="1"/>
</dbReference>
<dbReference type="InterPro" id="IPR002822">
    <property type="entry name" value="Ni_insertion"/>
</dbReference>
<reference evidence="3 4" key="1">
    <citation type="submission" date="2018-11" db="EMBL/GenBank/DDBJ databases">
        <title>Sequencing the genomes of 1000 actinobacteria strains.</title>
        <authorList>
            <person name="Klenk H.-P."/>
        </authorList>
    </citation>
    <scope>NUCLEOTIDE SEQUENCE [LARGE SCALE GENOMIC DNA]</scope>
    <source>
        <strain evidence="3 4">DSM 14418</strain>
    </source>
</reference>
<dbReference type="PANTHER" id="PTHR36566">
    <property type="entry name" value="NICKEL INSERTION PROTEIN-RELATED"/>
    <property type="match status" value="1"/>
</dbReference>
<dbReference type="AlphaFoldDB" id="A0A3N4Z9M7"/>
<feature type="region of interest" description="Disordered" evidence="2">
    <location>
        <begin position="170"/>
        <end position="245"/>
    </location>
</feature>
<evidence type="ECO:0000313" key="4">
    <source>
        <dbReference type="Proteomes" id="UP000280726"/>
    </source>
</evidence>
<comment type="caution">
    <text evidence="3">The sequence shown here is derived from an EMBL/GenBank/DDBJ whole genome shotgun (WGS) entry which is preliminary data.</text>
</comment>
<name>A0A3N4Z9M7_9MICO</name>
<keyword evidence="4" id="KW-1185">Reference proteome</keyword>
<evidence type="ECO:0008006" key="5">
    <source>
        <dbReference type="Google" id="ProtNLM"/>
    </source>
</evidence>